<dbReference type="KEGG" id="hxa:Halxa_2106"/>
<dbReference type="eggNOG" id="arCOG00021">
    <property type="taxonomic scope" value="Archaea"/>
</dbReference>
<dbReference type="GeneID" id="10797068"/>
<dbReference type="InterPro" id="IPR013749">
    <property type="entry name" value="PM/HMP-P_kinase-1"/>
</dbReference>
<dbReference type="EC" id="2.7.4.7" evidence="7"/>
<reference evidence="7 8" key="1">
    <citation type="journal article" date="2012" name="Stand. Genomic Sci.">
        <title>Complete genome sequence of Halopiger xanaduensis type strain (SH-6(T)).</title>
        <authorList>
            <person name="Anderson I."/>
            <person name="Tindall B.J."/>
            <person name="Rohde M."/>
            <person name="Lucas S."/>
            <person name="Han J."/>
            <person name="Lapidus A."/>
            <person name="Cheng J.F."/>
            <person name="Goodwin L."/>
            <person name="Pitluck S."/>
            <person name="Peters L."/>
            <person name="Pati A."/>
            <person name="Mikhailova N."/>
            <person name="Pagani I."/>
            <person name="Teshima H."/>
            <person name="Han C."/>
            <person name="Tapia R."/>
            <person name="Land M."/>
            <person name="Woyke T."/>
            <person name="Klenk H.P."/>
            <person name="Kyrpides N."/>
            <person name="Ivanova N."/>
        </authorList>
    </citation>
    <scope>NUCLEOTIDE SEQUENCE [LARGE SCALE GENOMIC DNA]</scope>
    <source>
        <strain evidence="8">DSM 18323 / JCM 14033 / SH-6</strain>
    </source>
</reference>
<dbReference type="Pfam" id="PF10120">
    <property type="entry name" value="ThiN"/>
    <property type="match status" value="1"/>
</dbReference>
<dbReference type="OrthoDB" id="43786at2157"/>
<dbReference type="AlphaFoldDB" id="F8D895"/>
<feature type="domain" description="Thiamine-phosphate synthase ThiN" evidence="6">
    <location>
        <begin position="278"/>
        <end position="444"/>
    </location>
</feature>
<keyword evidence="8" id="KW-1185">Reference proteome</keyword>
<dbReference type="InterPro" id="IPR029056">
    <property type="entry name" value="Ribokinase-like"/>
</dbReference>
<keyword evidence="3 7" id="KW-0418">Kinase</keyword>
<dbReference type="RefSeq" id="WP_013879624.1">
    <property type="nucleotide sequence ID" value="NC_015666.1"/>
</dbReference>
<dbReference type="FunFam" id="3.40.1190.20:FF:000003">
    <property type="entry name" value="Phosphomethylpyrimidine kinase ThiD"/>
    <property type="match status" value="1"/>
</dbReference>
<dbReference type="GO" id="GO:0005829">
    <property type="term" value="C:cytosol"/>
    <property type="evidence" value="ECO:0007669"/>
    <property type="project" value="TreeGrafter"/>
</dbReference>
<dbReference type="SUPFAM" id="SSF53613">
    <property type="entry name" value="Ribokinase-like"/>
    <property type="match status" value="1"/>
</dbReference>
<keyword evidence="4" id="KW-0067">ATP-binding</keyword>
<dbReference type="Gene3D" id="3.40.1190.20">
    <property type="match status" value="1"/>
</dbReference>
<dbReference type="eggNOG" id="arCOG00020">
    <property type="taxonomic scope" value="Archaea"/>
</dbReference>
<dbReference type="CDD" id="cd01169">
    <property type="entry name" value="HMPP_kinase"/>
    <property type="match status" value="1"/>
</dbReference>
<dbReference type="STRING" id="797210.Halxa_2106"/>
<dbReference type="InterPro" id="IPR019293">
    <property type="entry name" value="ThiN"/>
</dbReference>
<gene>
    <name evidence="7" type="ordered locus">Halxa_2106</name>
</gene>
<keyword evidence="2" id="KW-0547">Nucleotide-binding</keyword>
<dbReference type="InterPro" id="IPR036409">
    <property type="entry name" value="Aldolase_II/adducin_N_sf"/>
</dbReference>
<evidence type="ECO:0000313" key="7">
    <source>
        <dbReference type="EMBL" id="AEH36731.1"/>
    </source>
</evidence>
<feature type="domain" description="Pyridoxamine kinase/Phosphomethylpyrimidine kinase" evidence="5">
    <location>
        <begin position="19"/>
        <end position="261"/>
    </location>
</feature>
<evidence type="ECO:0000259" key="6">
    <source>
        <dbReference type="Pfam" id="PF10120"/>
    </source>
</evidence>
<dbReference type="EMBL" id="CP002839">
    <property type="protein sequence ID" value="AEH36731.1"/>
    <property type="molecule type" value="Genomic_DNA"/>
</dbReference>
<dbReference type="GO" id="GO:0008902">
    <property type="term" value="F:hydroxymethylpyrimidine kinase activity"/>
    <property type="evidence" value="ECO:0007669"/>
    <property type="project" value="TreeGrafter"/>
</dbReference>
<dbReference type="NCBIfam" id="TIGR00097">
    <property type="entry name" value="HMP-P_kinase"/>
    <property type="match status" value="1"/>
</dbReference>
<dbReference type="GO" id="GO:0009228">
    <property type="term" value="P:thiamine biosynthetic process"/>
    <property type="evidence" value="ECO:0007669"/>
    <property type="project" value="InterPro"/>
</dbReference>
<evidence type="ECO:0000256" key="4">
    <source>
        <dbReference type="ARBA" id="ARBA00022840"/>
    </source>
</evidence>
<dbReference type="PANTHER" id="PTHR20858:SF17">
    <property type="entry name" value="HYDROXYMETHYLPYRIMIDINE_PHOSPHOMETHYLPYRIMIDINE KINASE THI20-RELATED"/>
    <property type="match status" value="1"/>
</dbReference>
<accession>F8D895</accession>
<sequence>MRTPAPDTRPVALTIAGSDSGGGAGIQADLATMAAHGVFGTSAITAVTAQHTRGVESSHVLPLEEIEAQIDAVTGDFDVAAAKTGMLATTEIVELVAEKASEFDFPLVVDPVMVATSGDRLLEPEAERAYEDLLSAATVATPNADEAEVLTGVEVVDEESAREAGREILKTGVDAVLVKGGHVPGERVQDVLVTADEVRAFEHPRIGTDATHGSGCALAAAIASRLANGQPLSDAVGGATDFLARAVRYYYDVGEGHGAVNHMAPLRNEAAREATAEEVEAVVEEFVEADVAALVPEVGMNVVGATPYAEAVDETAAVEGRITRTLSGVHPNRGVRFGASSHVAWFLLAAREFFPGLRFAVNCRFDEDVEAALEDLEWAVAEYDRSEEPTEIAGIEGRTMQWGAQRAFEDRDEPTAGVIDRGAVGKEAMVTLVAADLRTLVERTLALHTAVEEAGTGATGDEP</sequence>
<dbReference type="PANTHER" id="PTHR20858">
    <property type="entry name" value="PHOSPHOMETHYLPYRIMIDINE KINASE"/>
    <property type="match status" value="1"/>
</dbReference>
<dbReference type="HOGENOM" id="CLU_035788_0_0_2"/>
<evidence type="ECO:0000313" key="8">
    <source>
        <dbReference type="Proteomes" id="UP000006794"/>
    </source>
</evidence>
<evidence type="ECO:0000256" key="3">
    <source>
        <dbReference type="ARBA" id="ARBA00022777"/>
    </source>
</evidence>
<evidence type="ECO:0000259" key="5">
    <source>
        <dbReference type="Pfam" id="PF08543"/>
    </source>
</evidence>
<protein>
    <submittedName>
        <fullName evidence="7">Phosphomethylpyrimidine kinase</fullName>
        <ecNumber evidence="7">2.7.4.7</ecNumber>
    </submittedName>
</protein>
<dbReference type="Proteomes" id="UP000006794">
    <property type="component" value="Chromosome"/>
</dbReference>
<evidence type="ECO:0000256" key="2">
    <source>
        <dbReference type="ARBA" id="ARBA00022741"/>
    </source>
</evidence>
<name>F8D895_HALXS</name>
<evidence type="ECO:0000256" key="1">
    <source>
        <dbReference type="ARBA" id="ARBA00022679"/>
    </source>
</evidence>
<dbReference type="Pfam" id="PF08543">
    <property type="entry name" value="Phos_pyr_kin"/>
    <property type="match status" value="1"/>
</dbReference>
<organism evidence="7 8">
    <name type="scientific">Halopiger xanaduensis (strain DSM 18323 / JCM 14033 / SH-6)</name>
    <dbReference type="NCBI Taxonomy" id="797210"/>
    <lineage>
        <taxon>Archaea</taxon>
        <taxon>Methanobacteriati</taxon>
        <taxon>Methanobacteriota</taxon>
        <taxon>Stenosarchaea group</taxon>
        <taxon>Halobacteria</taxon>
        <taxon>Halobacteriales</taxon>
        <taxon>Natrialbaceae</taxon>
        <taxon>Halopiger</taxon>
    </lineage>
</organism>
<keyword evidence="1 7" id="KW-0808">Transferase</keyword>
<dbReference type="GO" id="GO:0005524">
    <property type="term" value="F:ATP binding"/>
    <property type="evidence" value="ECO:0007669"/>
    <property type="project" value="UniProtKB-KW"/>
</dbReference>
<dbReference type="InterPro" id="IPR004399">
    <property type="entry name" value="HMP/HMP-P_kinase_dom"/>
</dbReference>
<dbReference type="Gene3D" id="3.40.225.10">
    <property type="entry name" value="Class II aldolase/adducin N-terminal domain"/>
    <property type="match status" value="1"/>
</dbReference>
<dbReference type="GO" id="GO:0008972">
    <property type="term" value="F:phosphomethylpyrimidine kinase activity"/>
    <property type="evidence" value="ECO:0007669"/>
    <property type="project" value="UniProtKB-EC"/>
</dbReference>
<dbReference type="SUPFAM" id="SSF53639">
    <property type="entry name" value="AraD/HMP-PK domain-like"/>
    <property type="match status" value="1"/>
</dbReference>
<proteinExistence type="predicted"/>